<comment type="caution">
    <text evidence="5">The sequence shown here is derived from an EMBL/GenBank/DDBJ whole genome shotgun (WGS) entry which is preliminary data.</text>
</comment>
<dbReference type="Pfam" id="PF01547">
    <property type="entry name" value="SBP_bac_1"/>
    <property type="match status" value="1"/>
</dbReference>
<comment type="similarity">
    <text evidence="1">Belongs to the bacterial solute-binding protein 1 family.</text>
</comment>
<evidence type="ECO:0000313" key="5">
    <source>
        <dbReference type="EMBL" id="HGY10081.1"/>
    </source>
</evidence>
<evidence type="ECO:0000256" key="4">
    <source>
        <dbReference type="SAM" id="SignalP"/>
    </source>
</evidence>
<evidence type="ECO:0000256" key="3">
    <source>
        <dbReference type="ARBA" id="ARBA00022729"/>
    </source>
</evidence>
<evidence type="ECO:0000256" key="2">
    <source>
        <dbReference type="ARBA" id="ARBA00022448"/>
    </source>
</evidence>
<feature type="chain" id="PRO_5027649508" evidence="4">
    <location>
        <begin position="22"/>
        <end position="279"/>
    </location>
</feature>
<keyword evidence="3 4" id="KW-0732">Signal</keyword>
<feature type="signal peptide" evidence="4">
    <location>
        <begin position="1"/>
        <end position="21"/>
    </location>
</feature>
<accession>A0A7C4ZIK3</accession>
<sequence length="279" mass="30177">MKALKYVAIAALSVAFGSATSAQGVTLRISCGAVGQELELCTEGAQAWADKTGNKVEVVSTPNSTTDRLALYQQQLAAGSSDIDVYQIDVIWPGILSDFFIDLNDYVSSDLVAKFFPRIVAANTVDGRLVALPWFTDAGLLYYRTDLLKKYGYAKPPTTWDELEQMAAKIQAGERKAGNGSFWGFVFQGKAYEGLTCDALEWVFSHKGGTIVDQDGNITINNPNAVKAIQQAAGWVGKIAPPGVTSYQEEEARGVWQAGNAAFMRNWPYAYSLGNSADS</sequence>
<feature type="non-terminal residue" evidence="5">
    <location>
        <position position="279"/>
    </location>
</feature>
<dbReference type="SUPFAM" id="SSF53850">
    <property type="entry name" value="Periplasmic binding protein-like II"/>
    <property type="match status" value="1"/>
</dbReference>
<gene>
    <name evidence="5" type="ORF">ENK37_08545</name>
</gene>
<dbReference type="InterPro" id="IPR050490">
    <property type="entry name" value="Bact_solute-bd_prot1"/>
</dbReference>
<organism evidence="5">
    <name type="scientific">Oceanithermus profundus</name>
    <dbReference type="NCBI Taxonomy" id="187137"/>
    <lineage>
        <taxon>Bacteria</taxon>
        <taxon>Thermotogati</taxon>
        <taxon>Deinococcota</taxon>
        <taxon>Deinococci</taxon>
        <taxon>Thermales</taxon>
        <taxon>Thermaceae</taxon>
        <taxon>Oceanithermus</taxon>
    </lineage>
</organism>
<dbReference type="PANTHER" id="PTHR43649">
    <property type="entry name" value="ARABINOSE-BINDING PROTEIN-RELATED"/>
    <property type="match status" value="1"/>
</dbReference>
<proteinExistence type="inferred from homology"/>
<dbReference type="EMBL" id="DRPZ01000218">
    <property type="protein sequence ID" value="HGY10081.1"/>
    <property type="molecule type" value="Genomic_DNA"/>
</dbReference>
<dbReference type="InterPro" id="IPR006059">
    <property type="entry name" value="SBP"/>
</dbReference>
<dbReference type="AlphaFoldDB" id="A0A7C4ZIK3"/>
<dbReference type="Proteomes" id="UP000885759">
    <property type="component" value="Unassembled WGS sequence"/>
</dbReference>
<evidence type="ECO:0000256" key="1">
    <source>
        <dbReference type="ARBA" id="ARBA00008520"/>
    </source>
</evidence>
<keyword evidence="2" id="KW-0813">Transport</keyword>
<protein>
    <submittedName>
        <fullName evidence="5">Extracellular solute-binding protein</fullName>
    </submittedName>
</protein>
<dbReference type="PANTHER" id="PTHR43649:SF34">
    <property type="entry name" value="ABC TRANSPORTER PERIPLASMIC-BINDING PROTEIN YCJN-RELATED"/>
    <property type="match status" value="1"/>
</dbReference>
<name>A0A7C4ZIK3_9DEIN</name>
<reference evidence="5" key="1">
    <citation type="journal article" date="2020" name="mSystems">
        <title>Genome- and Community-Level Interaction Insights into Carbon Utilization and Element Cycling Functions of Hydrothermarchaeota in Hydrothermal Sediment.</title>
        <authorList>
            <person name="Zhou Z."/>
            <person name="Liu Y."/>
            <person name="Xu W."/>
            <person name="Pan J."/>
            <person name="Luo Z.H."/>
            <person name="Li M."/>
        </authorList>
    </citation>
    <scope>NUCLEOTIDE SEQUENCE [LARGE SCALE GENOMIC DNA]</scope>
    <source>
        <strain evidence="5">HyVt-570</strain>
    </source>
</reference>
<dbReference type="Gene3D" id="3.40.190.10">
    <property type="entry name" value="Periplasmic binding protein-like II"/>
    <property type="match status" value="2"/>
</dbReference>